<reference evidence="2 3" key="1">
    <citation type="submission" date="2023-11" db="EMBL/GenBank/DDBJ databases">
        <title>MicrobeMod: A computational toolkit for identifying prokaryotic methylation and restriction-modification with nanopore sequencing.</title>
        <authorList>
            <person name="Crits-Christoph A."/>
            <person name="Kang S.C."/>
            <person name="Lee H."/>
            <person name="Ostrov N."/>
        </authorList>
    </citation>
    <scope>NUCLEOTIDE SEQUENCE [LARGE SCALE GENOMIC DNA]</scope>
    <source>
        <strain evidence="2 3">ATCC 25935</strain>
    </source>
</reference>
<dbReference type="GeneID" id="43164867"/>
<keyword evidence="3" id="KW-1185">Reference proteome</keyword>
<evidence type="ECO:0000313" key="3">
    <source>
        <dbReference type="Proteomes" id="UP001326110"/>
    </source>
</evidence>
<dbReference type="RefSeq" id="WP_019923246.1">
    <property type="nucleotide sequence ID" value="NZ_CP140152.1"/>
</dbReference>
<dbReference type="Proteomes" id="UP001326110">
    <property type="component" value="Chromosome"/>
</dbReference>
<accession>A0ABZ0XXG7</accession>
<feature type="chain" id="PRO_5045388130" evidence="1">
    <location>
        <begin position="23"/>
        <end position="130"/>
    </location>
</feature>
<dbReference type="EMBL" id="CP140152">
    <property type="protein sequence ID" value="WQH03896.1"/>
    <property type="molecule type" value="Genomic_DNA"/>
</dbReference>
<gene>
    <name evidence="2" type="ORF">SR858_23045</name>
</gene>
<organism evidence="2 3">
    <name type="scientific">Duganella zoogloeoides</name>
    <dbReference type="NCBI Taxonomy" id="75659"/>
    <lineage>
        <taxon>Bacteria</taxon>
        <taxon>Pseudomonadati</taxon>
        <taxon>Pseudomonadota</taxon>
        <taxon>Betaproteobacteria</taxon>
        <taxon>Burkholderiales</taxon>
        <taxon>Oxalobacteraceae</taxon>
        <taxon>Telluria group</taxon>
        <taxon>Duganella</taxon>
    </lineage>
</organism>
<protein>
    <submittedName>
        <fullName evidence="2">Gel scht</fullName>
    </submittedName>
</protein>
<feature type="signal peptide" evidence="1">
    <location>
        <begin position="1"/>
        <end position="22"/>
    </location>
</feature>
<name>A0ABZ0XXG7_9BURK</name>
<evidence type="ECO:0000313" key="2">
    <source>
        <dbReference type="EMBL" id="WQH03896.1"/>
    </source>
</evidence>
<keyword evidence="1" id="KW-0732">Signal</keyword>
<proteinExistence type="predicted"/>
<sequence length="130" mass="14369">MKTTLIALAAALAFSALPAAHAQQIQENIPQVKVSSNLYVSPSELGDYANAYRLTNGQIVRFTLSGDRLYTQVDQGRRVRVIPVSNKEFISEEGARIVFRDYGDEVGITNFEKLPMAQALPANTIIMARR</sequence>
<evidence type="ECO:0000256" key="1">
    <source>
        <dbReference type="SAM" id="SignalP"/>
    </source>
</evidence>